<feature type="compositionally biased region" description="Basic and acidic residues" evidence="1">
    <location>
        <begin position="1"/>
        <end position="18"/>
    </location>
</feature>
<keyword evidence="3" id="KW-1185">Reference proteome</keyword>
<dbReference type="EMBL" id="JAMXFF010000036">
    <property type="protein sequence ID" value="MCT7968764.1"/>
    <property type="molecule type" value="Genomic_DNA"/>
</dbReference>
<evidence type="ECO:0000256" key="1">
    <source>
        <dbReference type="SAM" id="MobiDB-lite"/>
    </source>
</evidence>
<evidence type="ECO:0000313" key="2">
    <source>
        <dbReference type="EMBL" id="MCT7968764.1"/>
    </source>
</evidence>
<dbReference type="RefSeq" id="WP_368008259.1">
    <property type="nucleotide sequence ID" value="NZ_JAMXFF010000036.1"/>
</dbReference>
<protein>
    <submittedName>
        <fullName evidence="2">Uncharacterized protein</fullName>
    </submittedName>
</protein>
<gene>
    <name evidence="2" type="ORF">NG799_20865</name>
</gene>
<accession>A0ABT2MVI6</accession>
<name>A0ABT2MVI6_9CYAN</name>
<reference evidence="2 3" key="1">
    <citation type="journal article" date="2022" name="Front. Microbiol.">
        <title>High genomic differentiation and limited gene flow indicate recent cryptic speciation within the genus Laspinema (cyanobacteria).</title>
        <authorList>
            <person name="Stanojkovic A."/>
            <person name="Skoupy S."/>
            <person name="Skaloud P."/>
            <person name="Dvorak P."/>
        </authorList>
    </citation>
    <scope>NUCLEOTIDE SEQUENCE [LARGE SCALE GENOMIC DNA]</scope>
    <source>
        <strain evidence="2 3">D2a</strain>
    </source>
</reference>
<comment type="caution">
    <text evidence="2">The sequence shown here is derived from an EMBL/GenBank/DDBJ whole genome shotgun (WGS) entry which is preliminary data.</text>
</comment>
<proteinExistence type="predicted"/>
<feature type="region of interest" description="Disordered" evidence="1">
    <location>
        <begin position="1"/>
        <end position="55"/>
    </location>
</feature>
<organism evidence="2 3">
    <name type="scientific">Laspinema palackyanum D2a</name>
    <dbReference type="NCBI Taxonomy" id="2953684"/>
    <lineage>
        <taxon>Bacteria</taxon>
        <taxon>Bacillati</taxon>
        <taxon>Cyanobacteriota</taxon>
        <taxon>Cyanophyceae</taxon>
        <taxon>Oscillatoriophycideae</taxon>
        <taxon>Oscillatoriales</taxon>
        <taxon>Laspinemataceae</taxon>
        <taxon>Laspinema</taxon>
        <taxon>Laspinema palackyanum</taxon>
    </lineage>
</organism>
<dbReference type="Proteomes" id="UP001525890">
    <property type="component" value="Unassembled WGS sequence"/>
</dbReference>
<evidence type="ECO:0000313" key="3">
    <source>
        <dbReference type="Proteomes" id="UP001525890"/>
    </source>
</evidence>
<sequence>MNKTERVWRSRREPEPDHPPLISTAESVDVSGEDDTKSGTDRSISTGFSMNWGGEGRMKPLVHDWQWDSLG</sequence>